<proteinExistence type="predicted"/>
<name>A0AAI8W015_9PEZI</name>
<protein>
    <submittedName>
        <fullName evidence="2">Uu.00g023480.m01.CDS01</fullName>
    </submittedName>
</protein>
<feature type="compositionally biased region" description="Polar residues" evidence="1">
    <location>
        <begin position="1"/>
        <end position="33"/>
    </location>
</feature>
<dbReference type="EMBL" id="CAUWAG010000020">
    <property type="protein sequence ID" value="CAJ2514229.1"/>
    <property type="molecule type" value="Genomic_DNA"/>
</dbReference>
<feature type="compositionally biased region" description="Basic residues" evidence="1">
    <location>
        <begin position="36"/>
        <end position="45"/>
    </location>
</feature>
<accession>A0AAI8W015</accession>
<keyword evidence="3" id="KW-1185">Reference proteome</keyword>
<dbReference type="AlphaFoldDB" id="A0AAI8W015"/>
<evidence type="ECO:0000256" key="1">
    <source>
        <dbReference type="SAM" id="MobiDB-lite"/>
    </source>
</evidence>
<feature type="region of interest" description="Disordered" evidence="1">
    <location>
        <begin position="1"/>
        <end position="46"/>
    </location>
</feature>
<gene>
    <name evidence="2" type="ORF">KHLLAP_LOCUS14697</name>
</gene>
<dbReference type="Proteomes" id="UP001295740">
    <property type="component" value="Unassembled WGS sequence"/>
</dbReference>
<evidence type="ECO:0000313" key="2">
    <source>
        <dbReference type="EMBL" id="CAJ2514229.1"/>
    </source>
</evidence>
<comment type="caution">
    <text evidence="2">The sequence shown here is derived from an EMBL/GenBank/DDBJ whole genome shotgun (WGS) entry which is preliminary data.</text>
</comment>
<organism evidence="2 3">
    <name type="scientific">Anthostomella pinea</name>
    <dbReference type="NCBI Taxonomy" id="933095"/>
    <lineage>
        <taxon>Eukaryota</taxon>
        <taxon>Fungi</taxon>
        <taxon>Dikarya</taxon>
        <taxon>Ascomycota</taxon>
        <taxon>Pezizomycotina</taxon>
        <taxon>Sordariomycetes</taxon>
        <taxon>Xylariomycetidae</taxon>
        <taxon>Xylariales</taxon>
        <taxon>Xylariaceae</taxon>
        <taxon>Anthostomella</taxon>
    </lineage>
</organism>
<evidence type="ECO:0000313" key="3">
    <source>
        <dbReference type="Proteomes" id="UP001295740"/>
    </source>
</evidence>
<reference evidence="2" key="1">
    <citation type="submission" date="2023-10" db="EMBL/GenBank/DDBJ databases">
        <authorList>
            <person name="Hackl T."/>
        </authorList>
    </citation>
    <scope>NUCLEOTIDE SEQUENCE</scope>
</reference>
<sequence length="139" mass="15855">MAKATISDTSAPSAANTNPQDASSSNSGTNLGQGQPRHKSGRHYPVRWDRYDVDEEAVRKNPALDGIEFIMVKQPQDIRVTWKDLRAIRAGRRKTWELRKGEVDHWVWDGAKRQWQYSRWGKRVDSGLNPGYLDLQGHA</sequence>